<dbReference type="RefSeq" id="WP_127198397.1">
    <property type="nucleotide sequence ID" value="NZ_RZNX01000002.1"/>
</dbReference>
<evidence type="ECO:0000313" key="1">
    <source>
        <dbReference type="EMBL" id="RUT33282.1"/>
    </source>
</evidence>
<organism evidence="1 2">
    <name type="scientific">Paenibacillus zeisoli</name>
    <dbReference type="NCBI Taxonomy" id="2496267"/>
    <lineage>
        <taxon>Bacteria</taxon>
        <taxon>Bacillati</taxon>
        <taxon>Bacillota</taxon>
        <taxon>Bacilli</taxon>
        <taxon>Bacillales</taxon>
        <taxon>Paenibacillaceae</taxon>
        <taxon>Paenibacillus</taxon>
    </lineage>
</organism>
<accession>A0A3S1BTX9</accession>
<proteinExistence type="predicted"/>
<dbReference type="OrthoDB" id="2990399at2"/>
<dbReference type="AlphaFoldDB" id="A0A3S1BTX9"/>
<comment type="caution">
    <text evidence="1">The sequence shown here is derived from an EMBL/GenBank/DDBJ whole genome shotgun (WGS) entry which is preliminary data.</text>
</comment>
<name>A0A3S1BTX9_9BACL</name>
<reference evidence="1 2" key="1">
    <citation type="submission" date="2018-12" db="EMBL/GenBank/DDBJ databases">
        <authorList>
            <person name="Sun L."/>
            <person name="Chen Z."/>
        </authorList>
    </citation>
    <scope>NUCLEOTIDE SEQUENCE [LARGE SCALE GENOMIC DNA]</scope>
    <source>
        <strain evidence="1 2">3-5-3</strain>
    </source>
</reference>
<protein>
    <submittedName>
        <fullName evidence="1">Uncharacterized protein</fullName>
    </submittedName>
</protein>
<evidence type="ECO:0000313" key="2">
    <source>
        <dbReference type="Proteomes" id="UP000272464"/>
    </source>
</evidence>
<sequence>MVPVWILLCYGLAAVLVHLMHRMYVRGRAGAPNREHYILVTRNHEQQMEWYLRAISWYAHLRGRDCRITVFDEGSEDDTLAITQLIKNSGDLELSVYGFSGRQGEDDMRRQAAAAEGETALLIDLRVPMEAAKIPYVHV</sequence>
<dbReference type="EMBL" id="RZNX01000002">
    <property type="protein sequence ID" value="RUT33282.1"/>
    <property type="molecule type" value="Genomic_DNA"/>
</dbReference>
<gene>
    <name evidence="1" type="ORF">EJP77_06415</name>
</gene>
<keyword evidence="2" id="KW-1185">Reference proteome</keyword>
<dbReference type="Proteomes" id="UP000272464">
    <property type="component" value="Unassembled WGS sequence"/>
</dbReference>